<protein>
    <submittedName>
        <fullName evidence="2">Uncharacterized protein</fullName>
    </submittedName>
</protein>
<gene>
    <name evidence="2" type="ORF">N658DRAFT_98609</name>
</gene>
<dbReference type="EMBL" id="MU863640">
    <property type="protein sequence ID" value="KAK4100563.1"/>
    <property type="molecule type" value="Genomic_DNA"/>
</dbReference>
<organism evidence="2 3">
    <name type="scientific">Parathielavia hyrcaniae</name>
    <dbReference type="NCBI Taxonomy" id="113614"/>
    <lineage>
        <taxon>Eukaryota</taxon>
        <taxon>Fungi</taxon>
        <taxon>Dikarya</taxon>
        <taxon>Ascomycota</taxon>
        <taxon>Pezizomycotina</taxon>
        <taxon>Sordariomycetes</taxon>
        <taxon>Sordariomycetidae</taxon>
        <taxon>Sordariales</taxon>
        <taxon>Chaetomiaceae</taxon>
        <taxon>Parathielavia</taxon>
    </lineage>
</organism>
<accession>A0AAN6PZ80</accession>
<evidence type="ECO:0000256" key="1">
    <source>
        <dbReference type="SAM" id="MobiDB-lite"/>
    </source>
</evidence>
<sequence length="168" mass="18353">MVKQLYRVAESFCGLPNCKRLIEGDEGWGCVPVPRPLQCLLPCESLTARARLGYRLRWNQAGDNPSGRHRHLLCAVAVEDCHCAALMVSSSLLPVRLSGLSGGKRSNRQGMVSETGQGPRGPELPGSFQGRRASISEGRRASIDGLVERVLPPHHTLPQRSDESWSVC</sequence>
<evidence type="ECO:0000313" key="3">
    <source>
        <dbReference type="Proteomes" id="UP001305647"/>
    </source>
</evidence>
<evidence type="ECO:0000313" key="2">
    <source>
        <dbReference type="EMBL" id="KAK4100563.1"/>
    </source>
</evidence>
<reference evidence="2" key="2">
    <citation type="submission" date="2023-05" db="EMBL/GenBank/DDBJ databases">
        <authorList>
            <consortium name="Lawrence Berkeley National Laboratory"/>
            <person name="Steindorff A."/>
            <person name="Hensen N."/>
            <person name="Bonometti L."/>
            <person name="Westerberg I."/>
            <person name="Brannstrom I.O."/>
            <person name="Guillou S."/>
            <person name="Cros-Aarteil S."/>
            <person name="Calhoun S."/>
            <person name="Haridas S."/>
            <person name="Kuo A."/>
            <person name="Mondo S."/>
            <person name="Pangilinan J."/>
            <person name="Riley R."/>
            <person name="Labutti K."/>
            <person name="Andreopoulos B."/>
            <person name="Lipzen A."/>
            <person name="Chen C."/>
            <person name="Yanf M."/>
            <person name="Daum C."/>
            <person name="Ng V."/>
            <person name="Clum A."/>
            <person name="Ohm R."/>
            <person name="Martin F."/>
            <person name="Silar P."/>
            <person name="Natvig D."/>
            <person name="Lalanne C."/>
            <person name="Gautier V."/>
            <person name="Ament-Velasquez S.L."/>
            <person name="Kruys A."/>
            <person name="Hutchinson M.I."/>
            <person name="Powell A.J."/>
            <person name="Barry K."/>
            <person name="Miller A.N."/>
            <person name="Grigoriev I.V."/>
            <person name="Debuchy R."/>
            <person name="Gladieux P."/>
            <person name="Thoren M.H."/>
            <person name="Johannesson H."/>
        </authorList>
    </citation>
    <scope>NUCLEOTIDE SEQUENCE</scope>
    <source>
        <strain evidence="2">CBS 757.83</strain>
    </source>
</reference>
<feature type="region of interest" description="Disordered" evidence="1">
    <location>
        <begin position="103"/>
        <end position="136"/>
    </location>
</feature>
<proteinExistence type="predicted"/>
<dbReference type="Proteomes" id="UP001305647">
    <property type="component" value="Unassembled WGS sequence"/>
</dbReference>
<dbReference type="AlphaFoldDB" id="A0AAN6PZ80"/>
<name>A0AAN6PZ80_9PEZI</name>
<comment type="caution">
    <text evidence="2">The sequence shown here is derived from an EMBL/GenBank/DDBJ whole genome shotgun (WGS) entry which is preliminary data.</text>
</comment>
<reference evidence="2" key="1">
    <citation type="journal article" date="2023" name="Mol. Phylogenet. Evol.">
        <title>Genome-scale phylogeny and comparative genomics of the fungal order Sordariales.</title>
        <authorList>
            <person name="Hensen N."/>
            <person name="Bonometti L."/>
            <person name="Westerberg I."/>
            <person name="Brannstrom I.O."/>
            <person name="Guillou S."/>
            <person name="Cros-Aarteil S."/>
            <person name="Calhoun S."/>
            <person name="Haridas S."/>
            <person name="Kuo A."/>
            <person name="Mondo S."/>
            <person name="Pangilinan J."/>
            <person name="Riley R."/>
            <person name="LaButti K."/>
            <person name="Andreopoulos B."/>
            <person name="Lipzen A."/>
            <person name="Chen C."/>
            <person name="Yan M."/>
            <person name="Daum C."/>
            <person name="Ng V."/>
            <person name="Clum A."/>
            <person name="Steindorff A."/>
            <person name="Ohm R.A."/>
            <person name="Martin F."/>
            <person name="Silar P."/>
            <person name="Natvig D.O."/>
            <person name="Lalanne C."/>
            <person name="Gautier V."/>
            <person name="Ament-Velasquez S.L."/>
            <person name="Kruys A."/>
            <person name="Hutchinson M.I."/>
            <person name="Powell A.J."/>
            <person name="Barry K."/>
            <person name="Miller A.N."/>
            <person name="Grigoriev I.V."/>
            <person name="Debuchy R."/>
            <person name="Gladieux P."/>
            <person name="Hiltunen Thoren M."/>
            <person name="Johannesson H."/>
        </authorList>
    </citation>
    <scope>NUCLEOTIDE SEQUENCE</scope>
    <source>
        <strain evidence="2">CBS 757.83</strain>
    </source>
</reference>
<keyword evidence="3" id="KW-1185">Reference proteome</keyword>